<comment type="similarity">
    <text evidence="3">Belongs to the RimP family.</text>
</comment>
<evidence type="ECO:0000256" key="3">
    <source>
        <dbReference type="HAMAP-Rule" id="MF_01077"/>
    </source>
</evidence>
<dbReference type="Pfam" id="PF02576">
    <property type="entry name" value="RimP_N"/>
    <property type="match status" value="1"/>
</dbReference>
<gene>
    <name evidence="3" type="primary">rimP</name>
    <name evidence="6" type="ORF">SAMN05421879_104145</name>
</gene>
<reference evidence="7" key="1">
    <citation type="submission" date="2017-08" db="EMBL/GenBank/DDBJ databases">
        <authorList>
            <person name="Varghese N."/>
            <person name="Submissions S."/>
        </authorList>
    </citation>
    <scope>NUCLEOTIDE SEQUENCE [LARGE SCALE GENOMIC DNA]</scope>
    <source>
        <strain evidence="7">USBA17B2</strain>
    </source>
</reference>
<dbReference type="InterPro" id="IPR028989">
    <property type="entry name" value="RimP_N"/>
</dbReference>
<feature type="domain" description="Ribosome maturation factor RimP N-terminal" evidence="4">
    <location>
        <begin position="18"/>
        <end position="99"/>
    </location>
</feature>
<dbReference type="SUPFAM" id="SSF75420">
    <property type="entry name" value="YhbC-like, N-terminal domain"/>
    <property type="match status" value="1"/>
</dbReference>
<proteinExistence type="inferred from homology"/>
<evidence type="ECO:0000259" key="5">
    <source>
        <dbReference type="Pfam" id="PF17384"/>
    </source>
</evidence>
<comment type="subcellular location">
    <subcellularLocation>
        <location evidence="3">Cytoplasm</location>
    </subcellularLocation>
</comment>
<name>A0A285VM93_9MICO</name>
<dbReference type="GO" id="GO:0006412">
    <property type="term" value="P:translation"/>
    <property type="evidence" value="ECO:0007669"/>
    <property type="project" value="TreeGrafter"/>
</dbReference>
<dbReference type="HAMAP" id="MF_01077">
    <property type="entry name" value="RimP"/>
    <property type="match status" value="1"/>
</dbReference>
<keyword evidence="7" id="KW-1185">Reference proteome</keyword>
<dbReference type="Proteomes" id="UP000219688">
    <property type="component" value="Unassembled WGS sequence"/>
</dbReference>
<comment type="function">
    <text evidence="3">Required for maturation of 30S ribosomal subunits.</text>
</comment>
<sequence>MDARQRTDEVTAAASQALRGTGVVVDDATVQQAGRRRLVRVFLARDLSGLAADDVASPVEPLSLDEIAEATRAVSAGLDEAGVMGEAPYTLEVSSPGVDRPLLSRDHFRRNVGRLVTVTTAEGPELSGRVSGVGDGGVRLLPDTHEETELPWADVVRGVVQVEFSRPERKDH</sequence>
<dbReference type="AlphaFoldDB" id="A0A285VM93"/>
<feature type="domain" description="Ribosome maturation factor RimP C-terminal" evidence="5">
    <location>
        <begin position="104"/>
        <end position="164"/>
    </location>
</feature>
<dbReference type="GO" id="GO:0005829">
    <property type="term" value="C:cytosol"/>
    <property type="evidence" value="ECO:0007669"/>
    <property type="project" value="TreeGrafter"/>
</dbReference>
<dbReference type="EMBL" id="OBQK01000004">
    <property type="protein sequence ID" value="SOC55083.1"/>
    <property type="molecule type" value="Genomic_DNA"/>
</dbReference>
<evidence type="ECO:0000256" key="1">
    <source>
        <dbReference type="ARBA" id="ARBA00022490"/>
    </source>
</evidence>
<dbReference type="InterPro" id="IPR035956">
    <property type="entry name" value="RimP_N_sf"/>
</dbReference>
<dbReference type="CDD" id="cd01734">
    <property type="entry name" value="YlxS_C"/>
    <property type="match status" value="1"/>
</dbReference>
<dbReference type="PANTHER" id="PTHR33867">
    <property type="entry name" value="RIBOSOME MATURATION FACTOR RIMP"/>
    <property type="match status" value="1"/>
</dbReference>
<evidence type="ECO:0000313" key="6">
    <source>
        <dbReference type="EMBL" id="SOC55083.1"/>
    </source>
</evidence>
<evidence type="ECO:0000259" key="4">
    <source>
        <dbReference type="Pfam" id="PF02576"/>
    </source>
</evidence>
<dbReference type="InterPro" id="IPR028998">
    <property type="entry name" value="RimP_C"/>
</dbReference>
<dbReference type="Pfam" id="PF17384">
    <property type="entry name" value="DUF150_C"/>
    <property type="match status" value="1"/>
</dbReference>
<dbReference type="PANTHER" id="PTHR33867:SF1">
    <property type="entry name" value="RIBOSOME MATURATION FACTOR RIMP"/>
    <property type="match status" value="1"/>
</dbReference>
<accession>A0A285VM93</accession>
<protein>
    <recommendedName>
        <fullName evidence="3">Ribosome maturation factor RimP</fullName>
    </recommendedName>
</protein>
<dbReference type="InterPro" id="IPR003728">
    <property type="entry name" value="Ribosome_maturation_RimP"/>
</dbReference>
<dbReference type="GO" id="GO:0000028">
    <property type="term" value="P:ribosomal small subunit assembly"/>
    <property type="evidence" value="ECO:0007669"/>
    <property type="project" value="TreeGrafter"/>
</dbReference>
<evidence type="ECO:0000256" key="2">
    <source>
        <dbReference type="ARBA" id="ARBA00022517"/>
    </source>
</evidence>
<organism evidence="6 7">
    <name type="scientific">Ornithinimicrobium cerasi</name>
    <dbReference type="NCBI Taxonomy" id="2248773"/>
    <lineage>
        <taxon>Bacteria</taxon>
        <taxon>Bacillati</taxon>
        <taxon>Actinomycetota</taxon>
        <taxon>Actinomycetes</taxon>
        <taxon>Micrococcales</taxon>
        <taxon>Ornithinimicrobiaceae</taxon>
        <taxon>Ornithinimicrobium</taxon>
    </lineage>
</organism>
<keyword evidence="1 3" id="KW-0963">Cytoplasm</keyword>
<dbReference type="Gene3D" id="3.30.300.70">
    <property type="entry name" value="RimP-like superfamily, N-terminal"/>
    <property type="match status" value="1"/>
</dbReference>
<evidence type="ECO:0000313" key="7">
    <source>
        <dbReference type="Proteomes" id="UP000219688"/>
    </source>
</evidence>
<keyword evidence="2 3" id="KW-0690">Ribosome biogenesis</keyword>
<dbReference type="RefSeq" id="WP_097187782.1">
    <property type="nucleotide sequence ID" value="NZ_OBQK01000004.1"/>
</dbReference>